<evidence type="ECO:0000313" key="2">
    <source>
        <dbReference type="Proteomes" id="UP000242999"/>
    </source>
</evidence>
<gene>
    <name evidence="1" type="ORF">SAMN05421831_104133</name>
</gene>
<dbReference type="Proteomes" id="UP000242999">
    <property type="component" value="Unassembled WGS sequence"/>
</dbReference>
<evidence type="ECO:0000313" key="1">
    <source>
        <dbReference type="EMBL" id="SEI56744.1"/>
    </source>
</evidence>
<dbReference type="EMBL" id="FNYH01000004">
    <property type="protein sequence ID" value="SEI56744.1"/>
    <property type="molecule type" value="Genomic_DNA"/>
</dbReference>
<keyword evidence="2" id="KW-1185">Reference proteome</keyword>
<dbReference type="RefSeq" id="WP_093309004.1">
    <property type="nucleotide sequence ID" value="NZ_FNYH01000004.1"/>
</dbReference>
<accession>A0A1H6RTG3</accession>
<name>A0A1H6RTG3_9GAMM</name>
<dbReference type="Pfam" id="PF10719">
    <property type="entry name" value="ComFB"/>
    <property type="match status" value="1"/>
</dbReference>
<proteinExistence type="predicted"/>
<dbReference type="AlphaFoldDB" id="A0A1H6RTG3"/>
<protein>
    <submittedName>
        <fullName evidence="1">Late competence development protein ComFB</fullName>
    </submittedName>
</protein>
<sequence length="96" mass="11574">MRIENIHNYYEKLLRDRVSEDTRLAGQSQDFIEDVLCLTLNQLEPRYIRFDVDMAFFLSPHEYERMQARIDTALNNAIERVSRFPEYIGQLHIRPQ</sequence>
<dbReference type="InterPro" id="IPR019657">
    <property type="entry name" value="ComFB"/>
</dbReference>
<dbReference type="STRING" id="64971.SAMN05421831_104133"/>
<organism evidence="1 2">
    <name type="scientific">Allopseudospirillum japonicum</name>
    <dbReference type="NCBI Taxonomy" id="64971"/>
    <lineage>
        <taxon>Bacteria</taxon>
        <taxon>Pseudomonadati</taxon>
        <taxon>Pseudomonadota</taxon>
        <taxon>Gammaproteobacteria</taxon>
        <taxon>Oceanospirillales</taxon>
        <taxon>Oceanospirillaceae</taxon>
        <taxon>Allopseudospirillum</taxon>
    </lineage>
</organism>
<dbReference type="OrthoDB" id="5895647at2"/>
<reference evidence="2" key="1">
    <citation type="submission" date="2016-10" db="EMBL/GenBank/DDBJ databases">
        <authorList>
            <person name="Varghese N."/>
            <person name="Submissions S."/>
        </authorList>
    </citation>
    <scope>NUCLEOTIDE SEQUENCE [LARGE SCALE GENOMIC DNA]</scope>
    <source>
        <strain evidence="2">DSM 7165</strain>
    </source>
</reference>